<evidence type="ECO:0000313" key="2">
    <source>
        <dbReference type="EMBL" id="SDZ28650.1"/>
    </source>
</evidence>
<sequence>MMVEMIYYATIVLCFFLILDLIITIIDTSSKLEWKIANITNTVFLTMLFLSVNRLIGRIPNQNVFDYLIVVFNAGLFIIGSIASKKIMKN</sequence>
<dbReference type="Proteomes" id="UP000198625">
    <property type="component" value="Unassembled WGS sequence"/>
</dbReference>
<organism evidence="2 3">
    <name type="scientific">Proteiniborus ethanoligenes</name>
    <dbReference type="NCBI Taxonomy" id="415015"/>
    <lineage>
        <taxon>Bacteria</taxon>
        <taxon>Bacillati</taxon>
        <taxon>Bacillota</taxon>
        <taxon>Clostridia</taxon>
        <taxon>Eubacteriales</taxon>
        <taxon>Proteiniborus</taxon>
    </lineage>
</organism>
<dbReference type="RefSeq" id="WP_091731920.1">
    <property type="nucleotide sequence ID" value="NZ_FNQE01000031.1"/>
</dbReference>
<dbReference type="OrthoDB" id="9965705at2"/>
<accession>A0A1H3RSS5</accession>
<dbReference type="EMBL" id="FNQE01000031">
    <property type="protein sequence ID" value="SDZ28650.1"/>
    <property type="molecule type" value="Genomic_DNA"/>
</dbReference>
<keyword evidence="1" id="KW-1133">Transmembrane helix</keyword>
<name>A0A1H3RSS5_9FIRM</name>
<reference evidence="2 3" key="1">
    <citation type="submission" date="2016-10" db="EMBL/GenBank/DDBJ databases">
        <authorList>
            <person name="de Groot N.N."/>
        </authorList>
    </citation>
    <scope>NUCLEOTIDE SEQUENCE [LARGE SCALE GENOMIC DNA]</scope>
    <source>
        <strain evidence="2 3">DSM 21650</strain>
    </source>
</reference>
<feature type="transmembrane region" description="Helical" evidence="1">
    <location>
        <begin position="64"/>
        <end position="83"/>
    </location>
</feature>
<dbReference type="STRING" id="415015.SAMN05660462_02527"/>
<evidence type="ECO:0000313" key="3">
    <source>
        <dbReference type="Proteomes" id="UP000198625"/>
    </source>
</evidence>
<keyword evidence="3" id="KW-1185">Reference proteome</keyword>
<dbReference type="AlphaFoldDB" id="A0A1H3RSS5"/>
<keyword evidence="1" id="KW-0812">Transmembrane</keyword>
<feature type="transmembrane region" description="Helical" evidence="1">
    <location>
        <begin position="6"/>
        <end position="25"/>
    </location>
</feature>
<feature type="transmembrane region" description="Helical" evidence="1">
    <location>
        <begin position="32"/>
        <end position="52"/>
    </location>
</feature>
<evidence type="ECO:0000256" key="1">
    <source>
        <dbReference type="SAM" id="Phobius"/>
    </source>
</evidence>
<proteinExistence type="predicted"/>
<protein>
    <submittedName>
        <fullName evidence="2">Uncharacterized protein</fullName>
    </submittedName>
</protein>
<keyword evidence="1" id="KW-0472">Membrane</keyword>
<gene>
    <name evidence="2" type="ORF">SAMN05660462_02527</name>
</gene>